<name>A0AAD5U1D2_9FUNG</name>
<evidence type="ECO:0000256" key="4">
    <source>
        <dbReference type="ARBA" id="ARBA00023242"/>
    </source>
</evidence>
<evidence type="ECO:0000256" key="5">
    <source>
        <dbReference type="PROSITE-ProRule" id="PRU00221"/>
    </source>
</evidence>
<evidence type="ECO:0000256" key="3">
    <source>
        <dbReference type="ARBA" id="ARBA00022737"/>
    </source>
</evidence>
<dbReference type="PROSITE" id="PS50082">
    <property type="entry name" value="WD_REPEATS_2"/>
    <property type="match status" value="1"/>
</dbReference>
<dbReference type="Pfam" id="PF00400">
    <property type="entry name" value="WD40"/>
    <property type="match status" value="2"/>
</dbReference>
<evidence type="ECO:0000313" key="7">
    <source>
        <dbReference type="Proteomes" id="UP001211065"/>
    </source>
</evidence>
<evidence type="ECO:0000256" key="1">
    <source>
        <dbReference type="ARBA" id="ARBA00004123"/>
    </source>
</evidence>
<dbReference type="InterPro" id="IPR015943">
    <property type="entry name" value="WD40/YVTN_repeat-like_dom_sf"/>
</dbReference>
<dbReference type="GO" id="GO:0048188">
    <property type="term" value="C:Set1C/COMPASS complex"/>
    <property type="evidence" value="ECO:0007669"/>
    <property type="project" value="InterPro"/>
</dbReference>
<sequence length="405" mass="45604">MNIPLHDPFILLSFPDILTDRLDLENHSLTLCQFNPNGLLLAAATFNGMVLIVDTLTNGITHKLYAHVSNLNSLTWHKNGRYLLTAGSDYKVFLFDFQLNARMEIDFEAPLSCAFFHIDRDDLIVACPIYDTPVAICLSRNDLKHKRVKFTGLPASDKKTVYCGCFSNKYPNTLYLGSNKGLLFTVNVETTEVIETCRATGGASIKSIKQSNCGNYLLINCSDRILRLLSIGGDSGELVENLVKYMDSVERCQWMGCDFSSSGDYVIGGAAQKNSHKIYIWDMQMGNLVKMLQGPMESILDLAWHPCRPLIASVSEYSGIYIWTVTVSENWSAFAPDFREIEENLEYQEKEDEFDNVPISLLLESRKRQRELEENVLVDVVEDSIGDGVFLPRTNLLADDDIAFI</sequence>
<gene>
    <name evidence="6" type="primary">SWD1</name>
    <name evidence="6" type="ORF">HK099_003680</name>
</gene>
<protein>
    <submittedName>
        <fullName evidence="6">Chromatin binding protein</fullName>
    </submittedName>
</protein>
<dbReference type="Gene3D" id="2.130.10.10">
    <property type="entry name" value="YVTN repeat-like/Quinoprotein amine dehydrogenase"/>
    <property type="match status" value="2"/>
</dbReference>
<comment type="caution">
    <text evidence="6">The sequence shown here is derived from an EMBL/GenBank/DDBJ whole genome shotgun (WGS) entry which is preliminary data.</text>
</comment>
<dbReference type="InterPro" id="IPR036322">
    <property type="entry name" value="WD40_repeat_dom_sf"/>
</dbReference>
<dbReference type="Proteomes" id="UP001211065">
    <property type="component" value="Unassembled WGS sequence"/>
</dbReference>
<feature type="repeat" description="WD" evidence="5">
    <location>
        <begin position="64"/>
        <end position="105"/>
    </location>
</feature>
<dbReference type="EMBL" id="JADGJW010000243">
    <property type="protein sequence ID" value="KAJ3221228.1"/>
    <property type="molecule type" value="Genomic_DNA"/>
</dbReference>
<keyword evidence="3" id="KW-0677">Repeat</keyword>
<keyword evidence="2 5" id="KW-0853">WD repeat</keyword>
<comment type="subcellular location">
    <subcellularLocation>
        <location evidence="1">Nucleus</location>
    </subcellularLocation>
</comment>
<dbReference type="SMART" id="SM00320">
    <property type="entry name" value="WD40"/>
    <property type="match status" value="5"/>
</dbReference>
<evidence type="ECO:0000256" key="2">
    <source>
        <dbReference type="ARBA" id="ARBA00022574"/>
    </source>
</evidence>
<dbReference type="PANTHER" id="PTHR44040">
    <property type="entry name" value="RETINOBLASTOMA-BINDING PROTEIN 5"/>
    <property type="match status" value="1"/>
</dbReference>
<dbReference type="InterPro" id="IPR037850">
    <property type="entry name" value="RBBP5/Swd1"/>
</dbReference>
<reference evidence="6" key="1">
    <citation type="submission" date="2020-05" db="EMBL/GenBank/DDBJ databases">
        <title>Phylogenomic resolution of chytrid fungi.</title>
        <authorList>
            <person name="Stajich J.E."/>
            <person name="Amses K."/>
            <person name="Simmons R."/>
            <person name="Seto K."/>
            <person name="Myers J."/>
            <person name="Bonds A."/>
            <person name="Quandt C.A."/>
            <person name="Barry K."/>
            <person name="Liu P."/>
            <person name="Grigoriev I."/>
            <person name="Longcore J.E."/>
            <person name="James T.Y."/>
        </authorList>
    </citation>
    <scope>NUCLEOTIDE SEQUENCE</scope>
    <source>
        <strain evidence="6">JEL0476</strain>
    </source>
</reference>
<proteinExistence type="predicted"/>
<accession>A0AAD5U1D2</accession>
<keyword evidence="4" id="KW-0539">Nucleus</keyword>
<dbReference type="InterPro" id="IPR001680">
    <property type="entry name" value="WD40_rpt"/>
</dbReference>
<dbReference type="AlphaFoldDB" id="A0AAD5U1D2"/>
<organism evidence="6 7">
    <name type="scientific">Clydaea vesicula</name>
    <dbReference type="NCBI Taxonomy" id="447962"/>
    <lineage>
        <taxon>Eukaryota</taxon>
        <taxon>Fungi</taxon>
        <taxon>Fungi incertae sedis</taxon>
        <taxon>Chytridiomycota</taxon>
        <taxon>Chytridiomycota incertae sedis</taxon>
        <taxon>Chytridiomycetes</taxon>
        <taxon>Lobulomycetales</taxon>
        <taxon>Lobulomycetaceae</taxon>
        <taxon>Clydaea</taxon>
    </lineage>
</organism>
<dbReference type="PANTHER" id="PTHR44040:SF1">
    <property type="entry name" value="RETINOBLASTOMA-BINDING PROTEIN 5"/>
    <property type="match status" value="1"/>
</dbReference>
<evidence type="ECO:0000313" key="6">
    <source>
        <dbReference type="EMBL" id="KAJ3221228.1"/>
    </source>
</evidence>
<dbReference type="SUPFAM" id="SSF50978">
    <property type="entry name" value="WD40 repeat-like"/>
    <property type="match status" value="1"/>
</dbReference>
<keyword evidence="7" id="KW-1185">Reference proteome</keyword>